<dbReference type="NCBIfam" id="TIGR00762">
    <property type="entry name" value="DegV"/>
    <property type="match status" value="1"/>
</dbReference>
<dbReference type="PANTHER" id="PTHR33434">
    <property type="entry name" value="DEGV DOMAIN-CONTAINING PROTEIN DR_1986-RELATED"/>
    <property type="match status" value="1"/>
</dbReference>
<dbReference type="EMBL" id="VSSQ01011247">
    <property type="protein sequence ID" value="MPM46368.1"/>
    <property type="molecule type" value="Genomic_DNA"/>
</dbReference>
<dbReference type="InterPro" id="IPR003797">
    <property type="entry name" value="DegV"/>
</dbReference>
<accession>A0A645A0V4</accession>
<reference evidence="2" key="1">
    <citation type="submission" date="2019-08" db="EMBL/GenBank/DDBJ databases">
        <authorList>
            <person name="Kucharzyk K."/>
            <person name="Murdoch R.W."/>
            <person name="Higgins S."/>
            <person name="Loffler F."/>
        </authorList>
    </citation>
    <scope>NUCLEOTIDE SEQUENCE</scope>
</reference>
<gene>
    <name evidence="2" type="ORF">SDC9_93067</name>
</gene>
<name>A0A645A0V4_9ZZZZ</name>
<dbReference type="PROSITE" id="PS51482">
    <property type="entry name" value="DEGV"/>
    <property type="match status" value="1"/>
</dbReference>
<dbReference type="InterPro" id="IPR050270">
    <property type="entry name" value="DegV_domain_contain"/>
</dbReference>
<dbReference type="Gene3D" id="3.30.1180.10">
    <property type="match status" value="1"/>
</dbReference>
<organism evidence="2">
    <name type="scientific">bioreactor metagenome</name>
    <dbReference type="NCBI Taxonomy" id="1076179"/>
    <lineage>
        <taxon>unclassified sequences</taxon>
        <taxon>metagenomes</taxon>
        <taxon>ecological metagenomes</taxon>
    </lineage>
</organism>
<dbReference type="SUPFAM" id="SSF82549">
    <property type="entry name" value="DAK1/DegV-like"/>
    <property type="match status" value="1"/>
</dbReference>
<proteinExistence type="predicted"/>
<evidence type="ECO:0000313" key="2">
    <source>
        <dbReference type="EMBL" id="MPM46368.1"/>
    </source>
</evidence>
<dbReference type="PANTHER" id="PTHR33434:SF2">
    <property type="entry name" value="FATTY ACID-BINDING PROTEIN TM_1468"/>
    <property type="match status" value="1"/>
</dbReference>
<dbReference type="Pfam" id="PF02645">
    <property type="entry name" value="DegV"/>
    <property type="match status" value="1"/>
</dbReference>
<dbReference type="AlphaFoldDB" id="A0A645A0V4"/>
<sequence>MKNIKLITDGSCDLSKEIIDSSEVEIVDLMVSFGDKSYSTRTDITIPQFYEMMKDYSELPKTSCPSPNQFLDAFDCEEDNIIVLCLTSKLSGIYNSAVLAKNMYEEENGRKKRIEIIDSTTGSIGQALLVSKIANMIDEDKSMDEIVNTIEKLKHEVVFYGALHTLENAIKGGRINALAGKIIGALNLKAIVHITDGLVKPIDKARGDKNSMNKVIDYIKNNIHKTSGTKLAIGHANCPERAMKMKEVLENNHDFKEVYVMEVGPSMGVYTSEGAVLVAVI</sequence>
<evidence type="ECO:0000256" key="1">
    <source>
        <dbReference type="ARBA" id="ARBA00023121"/>
    </source>
</evidence>
<protein>
    <submittedName>
        <fullName evidence="2">DegV domain-containing protein</fullName>
    </submittedName>
</protein>
<dbReference type="GO" id="GO:0008289">
    <property type="term" value="F:lipid binding"/>
    <property type="evidence" value="ECO:0007669"/>
    <property type="project" value="UniProtKB-KW"/>
</dbReference>
<comment type="caution">
    <text evidence="2">The sequence shown here is derived from an EMBL/GenBank/DDBJ whole genome shotgun (WGS) entry which is preliminary data.</text>
</comment>
<keyword evidence="1" id="KW-0446">Lipid-binding</keyword>
<dbReference type="Gene3D" id="3.40.50.10170">
    <property type="match status" value="1"/>
</dbReference>
<dbReference type="InterPro" id="IPR043168">
    <property type="entry name" value="DegV_C"/>
</dbReference>